<dbReference type="Proteomes" id="UP000664940">
    <property type="component" value="Unassembled WGS sequence"/>
</dbReference>
<dbReference type="SMART" id="SM00506">
    <property type="entry name" value="A1pp"/>
    <property type="match status" value="3"/>
</dbReference>
<name>A0A6J2L5R2_9CHIR</name>
<dbReference type="InterPro" id="IPR057045">
    <property type="entry name" value="PARP14_KH_3"/>
</dbReference>
<dbReference type="InterPro" id="IPR057043">
    <property type="entry name" value="PARP14_KH_2"/>
</dbReference>
<dbReference type="InterPro" id="IPR057044">
    <property type="entry name" value="PARP14_KH_1"/>
</dbReference>
<dbReference type="InterPro" id="IPR043472">
    <property type="entry name" value="Macro_dom-like"/>
</dbReference>
<feature type="domain" description="PARP catalytic" evidence="17">
    <location>
        <begin position="1592"/>
        <end position="1787"/>
    </location>
</feature>
<feature type="domain" description="Macro" evidence="18">
    <location>
        <begin position="990"/>
        <end position="1177"/>
    </location>
</feature>
<dbReference type="GO" id="GO:0001961">
    <property type="term" value="P:positive regulation of cytokine-mediated signaling pathway"/>
    <property type="evidence" value="ECO:0007669"/>
    <property type="project" value="UniProtKB-ARBA"/>
</dbReference>
<keyword evidence="11 14" id="KW-0520">NAD</keyword>
<dbReference type="Pfam" id="PF23251">
    <property type="entry name" value="KH_PARP14_4"/>
    <property type="match status" value="1"/>
</dbReference>
<dbReference type="InterPro" id="IPR054596">
    <property type="entry name" value="PARP14_WWE"/>
</dbReference>
<dbReference type="GO" id="GO:0016779">
    <property type="term" value="F:nucleotidyltransferase activity"/>
    <property type="evidence" value="ECO:0007669"/>
    <property type="project" value="UniProtKB-KW"/>
</dbReference>
<evidence type="ECO:0000256" key="4">
    <source>
        <dbReference type="ARBA" id="ARBA00022588"/>
    </source>
</evidence>
<dbReference type="InterPro" id="IPR012317">
    <property type="entry name" value="Poly(ADP-ribose)pol_cat_dom"/>
</dbReference>
<dbReference type="Pfam" id="PF23085">
    <property type="entry name" value="RRM_PARP14_3"/>
    <property type="match status" value="1"/>
</dbReference>
<dbReference type="GO" id="GO:0003950">
    <property type="term" value="F:NAD+ poly-ADP-ribosyltransferase activity"/>
    <property type="evidence" value="ECO:0007669"/>
    <property type="project" value="UniProtKB-UniRule"/>
</dbReference>
<accession>A0A6J2L5R2</accession>
<dbReference type="Proteomes" id="UP000504628">
    <property type="component" value="Chromosome 2"/>
</dbReference>
<dbReference type="GO" id="GO:0010629">
    <property type="term" value="P:negative regulation of gene expression"/>
    <property type="evidence" value="ECO:0007669"/>
    <property type="project" value="TreeGrafter"/>
</dbReference>
<evidence type="ECO:0000256" key="10">
    <source>
        <dbReference type="ARBA" id="ARBA00022859"/>
    </source>
</evidence>
<dbReference type="InterPro" id="IPR057046">
    <property type="entry name" value="PARP14_KH_4"/>
</dbReference>
<dbReference type="InterPro" id="IPR057048">
    <property type="entry name" value="PARP14_KH_6"/>
</dbReference>
<dbReference type="InterPro" id="IPR012677">
    <property type="entry name" value="Nucleotide-bd_a/b_plait_sf"/>
</dbReference>
<feature type="region of interest" description="Disordered" evidence="15">
    <location>
        <begin position="110"/>
        <end position="130"/>
    </location>
</feature>
<dbReference type="CDD" id="cd01439">
    <property type="entry name" value="TCCD_inducible_PARP_like"/>
    <property type="match status" value="1"/>
</dbReference>
<reference evidence="19 21" key="1">
    <citation type="journal article" date="2020" name="Nature">
        <title>Six reference-quality genomes reveal evolution of bat adaptations.</title>
        <authorList>
            <person name="Jebb D."/>
            <person name="Huang Z."/>
            <person name="Pippel M."/>
            <person name="Hughes G.M."/>
            <person name="Lavrichenko K."/>
            <person name="Devanna P."/>
            <person name="Winkler S."/>
            <person name="Jermiin L.S."/>
            <person name="Skirmuntt E.C."/>
            <person name="Katzourakis A."/>
            <person name="Burkitt-Gray L."/>
            <person name="Ray D.A."/>
            <person name="Sullivan K.A.M."/>
            <person name="Roscito J.G."/>
            <person name="Kirilenko B.M."/>
            <person name="Davalos L.M."/>
            <person name="Corthals A.P."/>
            <person name="Power M.L."/>
            <person name="Jones G."/>
            <person name="Ransome R.D."/>
            <person name="Dechmann D.K.N."/>
            <person name="Locatelli A.G."/>
            <person name="Puechmaille S.J."/>
            <person name="Fedrigo O."/>
            <person name="Jarvis E.D."/>
            <person name="Hiller M."/>
            <person name="Vernes S.C."/>
            <person name="Myers E.W."/>
            <person name="Teeling E.C."/>
        </authorList>
    </citation>
    <scope>NUCLEOTIDE SEQUENCE [LARGE SCALE GENOMIC DNA]</scope>
    <source>
        <strain evidence="19">Bat1K_MPI-CBG_1</strain>
    </source>
</reference>
<evidence type="ECO:0000256" key="12">
    <source>
        <dbReference type="ARBA" id="ARBA00023242"/>
    </source>
</evidence>
<keyword evidence="10" id="KW-0391">Immunity</keyword>
<dbReference type="Gene3D" id="3.30.720.50">
    <property type="match status" value="1"/>
</dbReference>
<evidence type="ECO:0000256" key="3">
    <source>
        <dbReference type="ARBA" id="ARBA00022490"/>
    </source>
</evidence>
<reference evidence="22" key="2">
    <citation type="submission" date="2025-04" db="UniProtKB">
        <authorList>
            <consortium name="RefSeq"/>
        </authorList>
    </citation>
    <scope>IDENTIFICATION</scope>
    <source>
        <tissue evidence="22">Muscle</tissue>
    </source>
</reference>
<dbReference type="CTD" id="54625"/>
<evidence type="ECO:0000259" key="18">
    <source>
        <dbReference type="PROSITE" id="PS51154"/>
    </source>
</evidence>
<dbReference type="Pfam" id="PF23245">
    <property type="entry name" value="RRM_PARP14_2"/>
    <property type="match status" value="1"/>
</dbReference>
<dbReference type="Pfam" id="PF23253">
    <property type="entry name" value="KH_PARP14_6"/>
    <property type="match status" value="1"/>
</dbReference>
<evidence type="ECO:0000256" key="2">
    <source>
        <dbReference type="ARBA" id="ARBA00004496"/>
    </source>
</evidence>
<keyword evidence="8" id="KW-0677">Repeat</keyword>
<protein>
    <recommendedName>
        <fullName evidence="14">Poly [ADP-ribose] polymerase</fullName>
        <shortName evidence="14">PARP</shortName>
        <ecNumber evidence="14">2.4.2.-</ecNumber>
    </recommendedName>
</protein>
<keyword evidence="9" id="KW-0013">ADP-ribosylation</keyword>
<dbReference type="FunFam" id="3.30.70.330:FF:000487">
    <property type="entry name" value="Poly [ADP-ribose] polymerase"/>
    <property type="match status" value="1"/>
</dbReference>
<feature type="domain" description="Macro" evidence="18">
    <location>
        <begin position="777"/>
        <end position="964"/>
    </location>
</feature>
<dbReference type="SUPFAM" id="SSF56399">
    <property type="entry name" value="ADP-ribosylation"/>
    <property type="match status" value="1"/>
</dbReference>
<dbReference type="GO" id="GO:0070212">
    <property type="term" value="P:protein poly-ADP-ribosylation"/>
    <property type="evidence" value="ECO:0007669"/>
    <property type="project" value="TreeGrafter"/>
</dbReference>
<dbReference type="InterPro" id="IPR057050">
    <property type="entry name" value="RRM_PARP14_2"/>
</dbReference>
<dbReference type="Pfam" id="PF23084">
    <property type="entry name" value="KH_PARP14_1"/>
    <property type="match status" value="1"/>
</dbReference>
<evidence type="ECO:0000256" key="15">
    <source>
        <dbReference type="SAM" id="MobiDB-lite"/>
    </source>
</evidence>
<dbReference type="Pfam" id="PF23249">
    <property type="entry name" value="KH_PARP14_3"/>
    <property type="match status" value="1"/>
</dbReference>
<dbReference type="EC" id="2.4.2.-" evidence="14"/>
<dbReference type="CDD" id="cd02907">
    <property type="entry name" value="Macro_Af1521_BAL-like"/>
    <property type="match status" value="1"/>
</dbReference>
<dbReference type="SUPFAM" id="SSF52949">
    <property type="entry name" value="Macro domain-like"/>
    <property type="match status" value="3"/>
</dbReference>
<dbReference type="GO" id="GO:0005737">
    <property type="term" value="C:cytoplasm"/>
    <property type="evidence" value="ECO:0007669"/>
    <property type="project" value="UniProtKB-SubCell"/>
</dbReference>
<proteinExistence type="inferred from homology"/>
<dbReference type="InterPro" id="IPR004170">
    <property type="entry name" value="WWE_dom"/>
</dbReference>
<dbReference type="PROSITE" id="PS51154">
    <property type="entry name" value="MACRO"/>
    <property type="match status" value="3"/>
</dbReference>
<feature type="domain" description="WWE" evidence="16">
    <location>
        <begin position="1510"/>
        <end position="1588"/>
    </location>
</feature>
<evidence type="ECO:0000259" key="16">
    <source>
        <dbReference type="PROSITE" id="PS50918"/>
    </source>
</evidence>
<evidence type="ECO:0000256" key="13">
    <source>
        <dbReference type="ARBA" id="ARBA00024347"/>
    </source>
</evidence>
<evidence type="ECO:0000256" key="14">
    <source>
        <dbReference type="RuleBase" id="RU362114"/>
    </source>
</evidence>
<dbReference type="InterPro" id="IPR057051">
    <property type="entry name" value="PARP14_RPM_1"/>
</dbReference>
<dbReference type="GO" id="GO:0060334">
    <property type="term" value="P:regulation of type II interferon-mediated signaling pathway"/>
    <property type="evidence" value="ECO:0007669"/>
    <property type="project" value="UniProtKB-ARBA"/>
</dbReference>
<evidence type="ECO:0000313" key="20">
    <source>
        <dbReference type="Proteomes" id="UP000504628"/>
    </source>
</evidence>
<dbReference type="FunFam" id="3.40.220.10:FF:000010">
    <property type="entry name" value="Poly [ADP-ribose] polymerase"/>
    <property type="match status" value="1"/>
</dbReference>
<organism evidence="20 22">
    <name type="scientific">Phyllostomus discolor</name>
    <name type="common">pale spear-nosed bat</name>
    <dbReference type="NCBI Taxonomy" id="89673"/>
    <lineage>
        <taxon>Eukaryota</taxon>
        <taxon>Metazoa</taxon>
        <taxon>Chordata</taxon>
        <taxon>Craniata</taxon>
        <taxon>Vertebrata</taxon>
        <taxon>Euteleostomi</taxon>
        <taxon>Mammalia</taxon>
        <taxon>Eutheria</taxon>
        <taxon>Laurasiatheria</taxon>
        <taxon>Chiroptera</taxon>
        <taxon>Yangochiroptera</taxon>
        <taxon>Phyllostomidae</taxon>
        <taxon>Phyllostominae</taxon>
        <taxon>Phyllostomus</taxon>
    </lineage>
</organism>
<dbReference type="OrthoDB" id="6133115at2759"/>
<keyword evidence="20" id="KW-1185">Reference proteome</keyword>
<dbReference type="FunFam" id="3.90.228.10:FF:000008">
    <property type="entry name" value="Poly [ADP-ribose] polymerase"/>
    <property type="match status" value="1"/>
</dbReference>
<keyword evidence="6 14" id="KW-0808">Transferase</keyword>
<evidence type="ECO:0000256" key="1">
    <source>
        <dbReference type="ARBA" id="ARBA00004123"/>
    </source>
</evidence>
<dbReference type="GO" id="GO:0045087">
    <property type="term" value="P:innate immune response"/>
    <property type="evidence" value="ECO:0007669"/>
    <property type="project" value="UniProtKB-KW"/>
</dbReference>
<dbReference type="CDD" id="cd12300">
    <property type="entry name" value="RRM1_PAR14"/>
    <property type="match status" value="1"/>
</dbReference>
<dbReference type="Pfam" id="PF23254">
    <property type="entry name" value="KH_PARP14_8"/>
    <property type="match status" value="1"/>
</dbReference>
<evidence type="ECO:0000256" key="6">
    <source>
        <dbReference type="ARBA" id="ARBA00022679"/>
    </source>
</evidence>
<dbReference type="PANTHER" id="PTHR14453:SF89">
    <property type="entry name" value="PROTEIN MONO-ADP-RIBOSYLTRANSFERASE PARP14"/>
    <property type="match status" value="1"/>
</dbReference>
<evidence type="ECO:0000259" key="17">
    <source>
        <dbReference type="PROSITE" id="PS51059"/>
    </source>
</evidence>
<dbReference type="Gene3D" id="3.40.220.10">
    <property type="entry name" value="Leucine Aminopeptidase, subunit E, domain 1"/>
    <property type="match status" value="3"/>
</dbReference>
<dbReference type="PROSITE" id="PS51059">
    <property type="entry name" value="PARP_CATALYTIC"/>
    <property type="match status" value="1"/>
</dbReference>
<dbReference type="InterPro" id="IPR057047">
    <property type="entry name" value="PARP14_KH_5"/>
</dbReference>
<dbReference type="Pfam" id="PF22005">
    <property type="entry name" value="WWE_1"/>
    <property type="match status" value="1"/>
</dbReference>
<dbReference type="InterPro" id="IPR002589">
    <property type="entry name" value="Macro_dom"/>
</dbReference>
<dbReference type="Gene3D" id="3.30.70.330">
    <property type="match status" value="2"/>
</dbReference>
<evidence type="ECO:0000256" key="11">
    <source>
        <dbReference type="ARBA" id="ARBA00023027"/>
    </source>
</evidence>
<keyword evidence="12" id="KW-0539">Nucleus</keyword>
<dbReference type="Pfam" id="PF23222">
    <property type="entry name" value="RRM_PARP14_1"/>
    <property type="match status" value="1"/>
</dbReference>
<dbReference type="GeneID" id="114491069"/>
<dbReference type="PANTHER" id="PTHR14453">
    <property type="entry name" value="PARP/ZINC FINGER CCCH TYPE DOMAIN CONTAINING PROTEIN"/>
    <property type="match status" value="1"/>
</dbReference>
<keyword evidence="4" id="KW-0399">Innate immunity</keyword>
<evidence type="ECO:0000256" key="9">
    <source>
        <dbReference type="ARBA" id="ARBA00022765"/>
    </source>
</evidence>
<evidence type="ECO:0000256" key="5">
    <source>
        <dbReference type="ARBA" id="ARBA00022676"/>
    </source>
</evidence>
<dbReference type="RefSeq" id="XP_028361030.1">
    <property type="nucleotide sequence ID" value="XM_028505229.2"/>
</dbReference>
<evidence type="ECO:0000256" key="7">
    <source>
        <dbReference type="ARBA" id="ARBA00022695"/>
    </source>
</evidence>
<dbReference type="GO" id="GO:1990404">
    <property type="term" value="F:NAD+-protein mono-ADP-ribosyltransferase activity"/>
    <property type="evidence" value="ECO:0007669"/>
    <property type="project" value="TreeGrafter"/>
</dbReference>
<dbReference type="InterPro" id="IPR052056">
    <property type="entry name" value="Mono-ARTD/PARP"/>
</dbReference>
<comment type="similarity">
    <text evidence="13">Belongs to the ARTD/PARP family.</text>
</comment>
<gene>
    <name evidence="22" type="primary">PARP14</name>
    <name evidence="19" type="ORF">HJG60_014578</name>
</gene>
<dbReference type="EMBL" id="JABVXQ010000003">
    <property type="protein sequence ID" value="KAF6120826.1"/>
    <property type="molecule type" value="Genomic_DNA"/>
</dbReference>
<feature type="domain" description="Macro" evidence="18">
    <location>
        <begin position="1203"/>
        <end position="1374"/>
    </location>
</feature>
<evidence type="ECO:0000313" key="22">
    <source>
        <dbReference type="RefSeq" id="XP_028361030.1"/>
    </source>
</evidence>
<dbReference type="Pfam" id="PF23252">
    <property type="entry name" value="KH_PARP14_5"/>
    <property type="match status" value="1"/>
</dbReference>
<keyword evidence="7" id="KW-0548">Nucleotidyltransferase</keyword>
<evidence type="ECO:0000313" key="19">
    <source>
        <dbReference type="EMBL" id="KAF6120826.1"/>
    </source>
</evidence>
<keyword evidence="5 14" id="KW-0328">Glycosyltransferase</keyword>
<dbReference type="InterPro" id="IPR037197">
    <property type="entry name" value="WWE_dom_sf"/>
</dbReference>
<comment type="subcellular location">
    <subcellularLocation>
        <location evidence="2">Cytoplasm</location>
    </subcellularLocation>
    <subcellularLocation>
        <location evidence="1">Nucleus</location>
    </subcellularLocation>
</comment>
<dbReference type="Pfam" id="PF00644">
    <property type="entry name" value="PARP"/>
    <property type="match status" value="1"/>
</dbReference>
<keyword evidence="3" id="KW-0963">Cytoplasm</keyword>
<dbReference type="GO" id="GO:0005634">
    <property type="term" value="C:nucleus"/>
    <property type="evidence" value="ECO:0007669"/>
    <property type="project" value="UniProtKB-SubCell"/>
</dbReference>
<evidence type="ECO:0000256" key="8">
    <source>
        <dbReference type="ARBA" id="ARBA00022737"/>
    </source>
</evidence>
<evidence type="ECO:0000313" key="21">
    <source>
        <dbReference type="Proteomes" id="UP000664940"/>
    </source>
</evidence>
<dbReference type="GO" id="GO:0003714">
    <property type="term" value="F:transcription corepressor activity"/>
    <property type="evidence" value="ECO:0007669"/>
    <property type="project" value="TreeGrafter"/>
</dbReference>
<dbReference type="Gene3D" id="3.90.228.10">
    <property type="match status" value="1"/>
</dbReference>
<dbReference type="InterPro" id="IPR057049">
    <property type="entry name" value="PARP14_KH_8"/>
</dbReference>
<dbReference type="KEGG" id="pdic:114491069"/>
<dbReference type="CDD" id="cd02903">
    <property type="entry name" value="Macro_BAL-like"/>
    <property type="match status" value="2"/>
</dbReference>
<dbReference type="Pfam" id="PF01661">
    <property type="entry name" value="Macro"/>
    <property type="match status" value="3"/>
</dbReference>
<dbReference type="Pfam" id="PF23248">
    <property type="entry name" value="KH_PARP14_2"/>
    <property type="match status" value="1"/>
</dbReference>
<dbReference type="PROSITE" id="PS50918">
    <property type="entry name" value="WWE"/>
    <property type="match status" value="1"/>
</dbReference>
<dbReference type="SUPFAM" id="SSF117839">
    <property type="entry name" value="WWE domain"/>
    <property type="match status" value="1"/>
</dbReference>
<sequence>MAAPGFFPLLVEGSWGPDPPKNLSTKLQMYFQSQKKSGGGECEVRQEPGNPVRFLVLFHPQDVRQKVLERENHELVWPGKGTFKLTVQLPPAPDEVHGISEEEIPTKEFKTKEHAKEPDMSEDTKMEDTPKECENIPSLVAFENLKENVTDIMLVLLVENISGLTSVDFQVEVIRDFGVAVVTFQKYIDPMKFVDDCAMNALVKRLQLSPRLLEVTRKIRVENLPPGVDNYNLKCFFEDPQNGGGRVVNVEYFPEESSALIEFFDRKVLDTIMTKKLDLNNMPLSVFPYYMSLGTALYGKEKPLIKLPAPFRESLDLSLWKFLYKNKHLVEAINEEVSRCHCELTWSQLNGEVTIRPAATLVNQGRQTVKNWEKDASSVFSGIKSRYKVTKFKVDPVVWDAIKNNLEDESILIEFDMLMGIVTLAGKSEDVQNIEPQIKELIEHTSQKIKREEQSVKEKVAISPGKYSLLLYSSDQERLRMEYPEMEIFYDEDTQHMCLKGLGIDVYKVKCEVQEKVYNMAQKHIELPNEVFQFLQQVDCAEFSKSFFVAQKILAVCELEGTTVLLIGYSFEVLLEAEKHMVSALCYMSIDIENREVLNSKKWKTITGNLLKKHNSSSKTVIISELTSKTPPEAIIAGCVKEVQEIHSLLLDFVEKNMKIERLIEVKPPLVIDYLKAEKKLLQKMKLKKVQVDFSPGSKPNGILLTGSKAEVIEGMDILTQARDSVCVKSVSIDKPGARQLFLDKPWYYKREVRLHGCFVELLQNEEKEGGGAVGQKCFCRAVLVPGVSLIVQQGDLTRFPVEVVVNAANENLRHSGGLAAALSKAAGPQLQADCDQIVKEKGTIPVGSAIVSRAGKLPYRQVIHAIGPRWKSDDAQGCVLQLKKAVRQSLQLAEKLQYQSIAIPAISSGVFGFPISQCVEAIVLAVKETFQYNWDGRTLKEIYLVDTSQKTVEAFAETVKTVFKNTMPGTSSQLSVPAAVQPSLRKDDGNSKVLLCPGGLRILLVKEEVQNATTDVVVNSIPSNLELNRGPLSSALLAKAGPDLQKELYTAEQNLPVGVGTILQTSGCNLHCHHVLHVVAPDWNNDNTSSRKIMEDIIRKCLETTENLSLKSIAFPAIGTGNLGFPKTVFAELIISEVFKFSSNNQPTALQEVCFLLHPNDHANIQAFSDEFDRRANKNFISDKVPKAENTQGFYSAVTSSDLGVHEMKIGPITFQVAPGDITKEEADVIVNSTSKTFNLKAGVSKAILEQAGQDVEAECFRLAQQSNNDYIITGGGLLKCKSIIHVSGGSDVKRLVSCILQECENRNYSSICLPAIGTGKAKQDPDKVAEAIMDAIKDFIQKGPVQSVKKVKAVIFLPQILDVFYANMKKRENSQASPLQSVISKVASLLGLSKQAPRTKKPLVLEKKTESAVFQVCGENEKRVDSALACIQDLIKNELSIYTSEDECIKDFDKKEHQELTKLTEKLSISISWDARTPSIKVTGISRDVEEAGKAIEEMIRTVRAAREQESRADYVSEFVEWQYNDNNAFHNFDKMTNLQLEDAKKAKKSTVNVKINNQSYTVDLKSYVATDAKGHSLPVQRLTKPEVEVPAHWCDMKQQCVRLVELSPGHAEYDEVANVFNQTCSNFKIEKIERIQNPHLWKVYQTQKKNMDEKNGNTKNERLLFHGTDANSLPYINKNGFNRTYAGKNATAYGKGTYFAVHANYSANGAYSRPDANGKKHMYYVRVLTGLYTHGDPKLLVPPPKNNQNLADLYDTVTDKVNNPSLFVVFYDNHTYPEYLITFQ</sequence>